<organism evidence="1 2">
    <name type="scientific">Agrobacterium arsenijevicii</name>
    <dbReference type="NCBI Taxonomy" id="1585697"/>
    <lineage>
        <taxon>Bacteria</taxon>
        <taxon>Pseudomonadati</taxon>
        <taxon>Pseudomonadota</taxon>
        <taxon>Alphaproteobacteria</taxon>
        <taxon>Hyphomicrobiales</taxon>
        <taxon>Rhizobiaceae</taxon>
        <taxon>Rhizobium/Agrobacterium group</taxon>
        <taxon>Agrobacterium</taxon>
    </lineage>
</organism>
<protein>
    <recommendedName>
        <fullName evidence="3">IclR-ED domain-containing protein</fullName>
    </recommendedName>
</protein>
<evidence type="ECO:0000313" key="1">
    <source>
        <dbReference type="EMBL" id="KJF70473.1"/>
    </source>
</evidence>
<accession>A0ABR5D069</accession>
<dbReference type="Gene3D" id="3.30.450.40">
    <property type="match status" value="1"/>
</dbReference>
<sequence length="67" mass="7712">MHVFDFIRRDKPWAEWSEARAAFAIRQGKEVVGTMSVAAPLTRLTDERVAEILPLLVRSARDMEIAW</sequence>
<evidence type="ECO:0000313" key="2">
    <source>
        <dbReference type="Proteomes" id="UP000032564"/>
    </source>
</evidence>
<gene>
    <name evidence="1" type="ORF">RP75_26285</name>
</gene>
<keyword evidence="2" id="KW-1185">Reference proteome</keyword>
<dbReference type="InterPro" id="IPR029016">
    <property type="entry name" value="GAF-like_dom_sf"/>
</dbReference>
<reference evidence="1 2" key="1">
    <citation type="submission" date="2014-12" db="EMBL/GenBank/DDBJ databases">
        <authorList>
            <person name="Kuzmanovic N."/>
            <person name="Pulawska J."/>
            <person name="Obradovic A."/>
        </authorList>
    </citation>
    <scope>NUCLEOTIDE SEQUENCE [LARGE SCALE GENOMIC DNA]</scope>
    <source>
        <strain evidence="1 2">KFB 330</strain>
    </source>
</reference>
<dbReference type="Proteomes" id="UP000032564">
    <property type="component" value="Unassembled WGS sequence"/>
</dbReference>
<dbReference type="SUPFAM" id="SSF55781">
    <property type="entry name" value="GAF domain-like"/>
    <property type="match status" value="1"/>
</dbReference>
<proteinExistence type="predicted"/>
<name>A0ABR5D069_9HYPH</name>
<evidence type="ECO:0008006" key="3">
    <source>
        <dbReference type="Google" id="ProtNLM"/>
    </source>
</evidence>
<comment type="caution">
    <text evidence="1">The sequence shown here is derived from an EMBL/GenBank/DDBJ whole genome shotgun (WGS) entry which is preliminary data.</text>
</comment>
<dbReference type="EMBL" id="JWIT01000034">
    <property type="protein sequence ID" value="KJF70473.1"/>
    <property type="molecule type" value="Genomic_DNA"/>
</dbReference>